<dbReference type="AlphaFoldDB" id="V6LZW2"/>
<dbReference type="EMBL" id="KI546074">
    <property type="protein sequence ID" value="EST46394.1"/>
    <property type="molecule type" value="Genomic_DNA"/>
</dbReference>
<name>V6LZW2_9EUKA</name>
<dbReference type="VEuPathDB" id="GiardiaDB:SS50377_23715"/>
<organism evidence="1">
    <name type="scientific">Spironucleus salmonicida</name>
    <dbReference type="NCBI Taxonomy" id="348837"/>
    <lineage>
        <taxon>Eukaryota</taxon>
        <taxon>Metamonada</taxon>
        <taxon>Diplomonadida</taxon>
        <taxon>Hexamitidae</taxon>
        <taxon>Hexamitinae</taxon>
        <taxon>Spironucleus</taxon>
    </lineage>
</organism>
<evidence type="ECO:0000313" key="2">
    <source>
        <dbReference type="EMBL" id="KAH0573780.1"/>
    </source>
</evidence>
<evidence type="ECO:0000313" key="3">
    <source>
        <dbReference type="Proteomes" id="UP000018208"/>
    </source>
</evidence>
<protein>
    <submittedName>
        <fullName evidence="1">Uncharacterized protein</fullName>
    </submittedName>
</protein>
<gene>
    <name evidence="1" type="ORF">SS50377_13478</name>
    <name evidence="2" type="ORF">SS50377_23715</name>
</gene>
<reference evidence="1 2" key="1">
    <citation type="journal article" date="2014" name="PLoS Genet.">
        <title>The Genome of Spironucleus salmonicida Highlights a Fish Pathogen Adapted to Fluctuating Environments.</title>
        <authorList>
            <person name="Xu F."/>
            <person name="Jerlstrom-Hultqvist J."/>
            <person name="Einarsson E."/>
            <person name="Astvaldsson A."/>
            <person name="Svard S.G."/>
            <person name="Andersson J.O."/>
        </authorList>
    </citation>
    <scope>NUCLEOTIDE SEQUENCE</scope>
    <source>
        <strain evidence="2">ATCC 50377</strain>
    </source>
</reference>
<dbReference type="EMBL" id="AUWU02000004">
    <property type="protein sequence ID" value="KAH0573780.1"/>
    <property type="molecule type" value="Genomic_DNA"/>
</dbReference>
<proteinExistence type="predicted"/>
<accession>V6LZW2</accession>
<keyword evidence="3" id="KW-1185">Reference proteome</keyword>
<reference evidence="2" key="2">
    <citation type="submission" date="2020-12" db="EMBL/GenBank/DDBJ databases">
        <title>New Spironucleus salmonicida genome in near-complete chromosomes.</title>
        <authorList>
            <person name="Xu F."/>
            <person name="Kurt Z."/>
            <person name="Jimenez-Gonzalez A."/>
            <person name="Astvaldsson A."/>
            <person name="Andersson J.O."/>
            <person name="Svard S.G."/>
        </authorList>
    </citation>
    <scope>NUCLEOTIDE SEQUENCE</scope>
    <source>
        <strain evidence="2">ATCC 50377</strain>
    </source>
</reference>
<evidence type="ECO:0000313" key="1">
    <source>
        <dbReference type="EMBL" id="EST46394.1"/>
    </source>
</evidence>
<dbReference type="Gene3D" id="3.10.20.90">
    <property type="entry name" value="Phosphatidylinositol 3-kinase Catalytic Subunit, Chain A, domain 1"/>
    <property type="match status" value="1"/>
</dbReference>
<sequence length="502" mass="56895">MLTIRVRAPSGQKNFVVEQDKPIITFLNVIAQNYQLTASKIAGRLYTDFSFKTAVFSTNLDKKSQVQDFFKHGQLIFLKQPPQEEQITVPFEQKVKAMAFEELQELIRKPISGYKTKSCTHPQSILCLKCLAEWEVYILELANMSKLQFDNIKLQKQASTTNTKKITDIRLETQDQLVIKYQATPKIKTTLISTSVGQSITNLAQQFSFNIELTATLFGIENRVFACAFPFFESKAGKISQKQGPLFSEINALISKIALFNFGLSPIGIAFLTPKRQFSAKNIVHSLHAQSQILLHAQLINISSPSQQRENAFLEQKFQMLNGQTQKIIIKQTKCDGVKIEAFELSQQIQFLWERKVVNELQQPGFEVQFNKKQIINDAFLDKIDTDAFIVSVGVQNSADFVNQEGNKENIGQMVENLMDFVFMQQFCQVDDMFLTVQKVGELAKNNKSIREIILGLLKQSQLKIVNDLSFLACIVLSGVLTEAEVVGKKQQDILALLEKKL</sequence>
<dbReference type="Proteomes" id="UP000018208">
    <property type="component" value="Unassembled WGS sequence"/>
</dbReference>